<evidence type="ECO:0000313" key="2">
    <source>
        <dbReference type="Proteomes" id="UP000251960"/>
    </source>
</evidence>
<proteinExistence type="predicted"/>
<dbReference type="Proteomes" id="UP000251960">
    <property type="component" value="Chromosome 4"/>
</dbReference>
<reference evidence="1 2" key="1">
    <citation type="journal article" date="2018" name="Nat. Genet.">
        <title>Extensive intraspecific gene order and gene structural variations between Mo17 and other maize genomes.</title>
        <authorList>
            <person name="Sun S."/>
            <person name="Zhou Y."/>
            <person name="Chen J."/>
            <person name="Shi J."/>
            <person name="Zhao H."/>
            <person name="Zhao H."/>
            <person name="Song W."/>
            <person name="Zhang M."/>
            <person name="Cui Y."/>
            <person name="Dong X."/>
            <person name="Liu H."/>
            <person name="Ma X."/>
            <person name="Jiao Y."/>
            <person name="Wang B."/>
            <person name="Wei X."/>
            <person name="Stein J.C."/>
            <person name="Glaubitz J.C."/>
            <person name="Lu F."/>
            <person name="Yu G."/>
            <person name="Liang C."/>
            <person name="Fengler K."/>
            <person name="Li B."/>
            <person name="Rafalski A."/>
            <person name="Schnable P.S."/>
            <person name="Ware D.H."/>
            <person name="Buckler E.S."/>
            <person name="Lai J."/>
        </authorList>
    </citation>
    <scope>NUCLEOTIDE SEQUENCE [LARGE SCALE GENOMIC DNA]</scope>
    <source>
        <strain evidence="2">cv. Missouri 17</strain>
        <tissue evidence="1">Seedling</tissue>
    </source>
</reference>
<accession>A0A3L6F3A7</accession>
<name>A0A3L6F3A7_MAIZE</name>
<dbReference type="AlphaFoldDB" id="A0A3L6F3A7"/>
<protein>
    <submittedName>
        <fullName evidence="1">Uncharacterized protein</fullName>
    </submittedName>
</protein>
<organism evidence="1 2">
    <name type="scientific">Zea mays</name>
    <name type="common">Maize</name>
    <dbReference type="NCBI Taxonomy" id="4577"/>
    <lineage>
        <taxon>Eukaryota</taxon>
        <taxon>Viridiplantae</taxon>
        <taxon>Streptophyta</taxon>
        <taxon>Embryophyta</taxon>
        <taxon>Tracheophyta</taxon>
        <taxon>Spermatophyta</taxon>
        <taxon>Magnoliopsida</taxon>
        <taxon>Liliopsida</taxon>
        <taxon>Poales</taxon>
        <taxon>Poaceae</taxon>
        <taxon>PACMAD clade</taxon>
        <taxon>Panicoideae</taxon>
        <taxon>Andropogonodae</taxon>
        <taxon>Andropogoneae</taxon>
        <taxon>Tripsacinae</taxon>
        <taxon>Zea</taxon>
    </lineage>
</organism>
<dbReference type="EMBL" id="NCVQ01000005">
    <property type="protein sequence ID" value="PWZ27774.1"/>
    <property type="molecule type" value="Genomic_DNA"/>
</dbReference>
<sequence>MNLNEDKGYMKIVELEQIYNFVVHFLFKHIFRPKTLK</sequence>
<comment type="caution">
    <text evidence="1">The sequence shown here is derived from an EMBL/GenBank/DDBJ whole genome shotgun (WGS) entry which is preliminary data.</text>
</comment>
<gene>
    <name evidence="1" type="ORF">Zm00014a_028279</name>
</gene>
<evidence type="ECO:0000313" key="1">
    <source>
        <dbReference type="EMBL" id="PWZ27774.1"/>
    </source>
</evidence>